<dbReference type="EMBL" id="JAWXYB010000001">
    <property type="protein sequence ID" value="MDX5929312.1"/>
    <property type="molecule type" value="Genomic_DNA"/>
</dbReference>
<organism evidence="2 3">
    <name type="scientific">Acidiphilium acidophilum</name>
    <name type="common">Thiobacillus acidophilus</name>
    <dbReference type="NCBI Taxonomy" id="76588"/>
    <lineage>
        <taxon>Bacteria</taxon>
        <taxon>Pseudomonadati</taxon>
        <taxon>Pseudomonadota</taxon>
        <taxon>Alphaproteobacteria</taxon>
        <taxon>Acetobacterales</taxon>
        <taxon>Acidocellaceae</taxon>
        <taxon>Acidiphilium</taxon>
    </lineage>
</organism>
<keyword evidence="3" id="KW-1185">Reference proteome</keyword>
<feature type="region of interest" description="Disordered" evidence="1">
    <location>
        <begin position="14"/>
        <end position="63"/>
    </location>
</feature>
<protein>
    <submittedName>
        <fullName evidence="2">Uncharacterized protein</fullName>
    </submittedName>
</protein>
<dbReference type="Proteomes" id="UP001279553">
    <property type="component" value="Unassembled WGS sequence"/>
</dbReference>
<reference evidence="2 3" key="1">
    <citation type="submission" date="2023-11" db="EMBL/GenBank/DDBJ databases">
        <title>MicrobeMod: A computational toolkit for identifying prokaryotic methylation and restriction-modification with nanopore sequencing.</title>
        <authorList>
            <person name="Crits-Christoph A."/>
            <person name="Kang S.C."/>
            <person name="Lee H."/>
            <person name="Ostrov N."/>
        </authorList>
    </citation>
    <scope>NUCLEOTIDE SEQUENCE [LARGE SCALE GENOMIC DNA]</scope>
    <source>
        <strain evidence="2 3">DSMZ 700</strain>
    </source>
</reference>
<accession>A0AAW9DL41</accession>
<name>A0AAW9DL41_ACIAO</name>
<gene>
    <name evidence="2" type="ORF">SIL87_00835</name>
</gene>
<evidence type="ECO:0000256" key="1">
    <source>
        <dbReference type="SAM" id="MobiDB-lite"/>
    </source>
</evidence>
<dbReference type="AlphaFoldDB" id="A0AAW9DL41"/>
<comment type="caution">
    <text evidence="2">The sequence shown here is derived from an EMBL/GenBank/DDBJ whole genome shotgun (WGS) entry which is preliminary data.</text>
</comment>
<evidence type="ECO:0000313" key="3">
    <source>
        <dbReference type="Proteomes" id="UP001279553"/>
    </source>
</evidence>
<proteinExistence type="predicted"/>
<evidence type="ECO:0000313" key="2">
    <source>
        <dbReference type="EMBL" id="MDX5929312.1"/>
    </source>
</evidence>
<sequence>MIIDQSLHRCGCLGATDRGQSRQGHGLLANRMGHPEPFEPPAQRIERRNGPGDLTADGLIHEG</sequence>